<organism evidence="3 4">
    <name type="scientific">Prunus yedoensis var. nudiflora</name>
    <dbReference type="NCBI Taxonomy" id="2094558"/>
    <lineage>
        <taxon>Eukaryota</taxon>
        <taxon>Viridiplantae</taxon>
        <taxon>Streptophyta</taxon>
        <taxon>Embryophyta</taxon>
        <taxon>Tracheophyta</taxon>
        <taxon>Spermatophyta</taxon>
        <taxon>Magnoliopsida</taxon>
        <taxon>eudicotyledons</taxon>
        <taxon>Gunneridae</taxon>
        <taxon>Pentapetalae</taxon>
        <taxon>rosids</taxon>
        <taxon>fabids</taxon>
        <taxon>Rosales</taxon>
        <taxon>Rosaceae</taxon>
        <taxon>Amygdaloideae</taxon>
        <taxon>Amygdaleae</taxon>
        <taxon>Prunus</taxon>
    </lineage>
</organism>
<sequence>MAATITSNSFLLTSTPNSRATTTLKNPRLSVLAKRAGPLSAFRFGKSGDDGSSSDEGQADDSTNSSSFRFDFGKIPDVKSLIPVVSRPSLGLSFGNPRTKDPRTVFVAGATGQAGVRIAQTLLREGFSVRAGVPELGAAQELARVASKYKIISNEESKRLNAVESVFQDVETIAKAIGNASKVVVTIGPAENGPTTEVTPSDALQVIQAAQLAGVGHVAIIYDRNTSGCQLTMKRRCNRLQSSQGSDCKPGGDVFLNTSVAENKVVEVYTDSSAPSKPVDQLFSTIPEDGRRKAYAESIAKAKAEEEAIIAAERARRAAEATKKLEEEVKKLTEQEARATTLAEDAQVKAEAAGGTIDSLFNKAKDIGSGLSWDKFSSQLQTQFKSLQRQQKCRLPLSEDRQRLGLYLGRKRLPSKLQLQNWLL</sequence>
<dbReference type="EMBL" id="PJQY01002714">
    <property type="protein sequence ID" value="PQM43153.1"/>
    <property type="molecule type" value="Genomic_DNA"/>
</dbReference>
<reference evidence="3 4" key="1">
    <citation type="submission" date="2018-02" db="EMBL/GenBank/DDBJ databases">
        <title>Draft genome of wild Prunus yedoensis var. nudiflora.</title>
        <authorList>
            <person name="Baek S."/>
            <person name="Kim J.-H."/>
            <person name="Choi K."/>
            <person name="Kim G.-B."/>
            <person name="Cho A."/>
            <person name="Jang H."/>
            <person name="Shin C.-H."/>
            <person name="Yu H.-J."/>
            <person name="Mun J.-H."/>
        </authorList>
    </citation>
    <scope>NUCLEOTIDE SEQUENCE [LARGE SCALE GENOMIC DNA]</scope>
    <source>
        <strain evidence="4">cv. Jeju island</strain>
        <tissue evidence="3">Leaf</tissue>
    </source>
</reference>
<comment type="caution">
    <text evidence="3">The sequence shown here is derived from an EMBL/GenBank/DDBJ whole genome shotgun (WGS) entry which is preliminary data.</text>
</comment>
<keyword evidence="1" id="KW-0175">Coiled coil</keyword>
<dbReference type="Gene3D" id="3.40.50.720">
    <property type="entry name" value="NAD(P)-binding Rossmann-like Domain"/>
    <property type="match status" value="1"/>
</dbReference>
<evidence type="ECO:0000313" key="3">
    <source>
        <dbReference type="EMBL" id="PQM43153.1"/>
    </source>
</evidence>
<accession>A0A314V0J3</accession>
<protein>
    <submittedName>
        <fullName evidence="3">Protein plastid transcriptionally active 16 chloroplastic isoform X2</fullName>
    </submittedName>
</protein>
<dbReference type="OrthoDB" id="514963at2759"/>
<dbReference type="SUPFAM" id="SSF51735">
    <property type="entry name" value="NAD(P)-binding Rossmann-fold domains"/>
    <property type="match status" value="1"/>
</dbReference>
<dbReference type="STRING" id="2094558.A0A314V0J3"/>
<dbReference type="InterPro" id="IPR036291">
    <property type="entry name" value="NAD(P)-bd_dom_sf"/>
</dbReference>
<dbReference type="PANTHER" id="PTHR47711:SF2">
    <property type="entry name" value="PROTEIN PLASTID TRANSCRIPTIONALLY ACTIVE 16, CHLOROPLASTIC"/>
    <property type="match status" value="1"/>
</dbReference>
<keyword evidence="4" id="KW-1185">Reference proteome</keyword>
<dbReference type="Proteomes" id="UP000250321">
    <property type="component" value="Unassembled WGS sequence"/>
</dbReference>
<name>A0A314V0J3_PRUYE</name>
<gene>
    <name evidence="3" type="ORF">Pyn_10970</name>
</gene>
<evidence type="ECO:0000256" key="1">
    <source>
        <dbReference type="SAM" id="Coils"/>
    </source>
</evidence>
<feature type="compositionally biased region" description="Low complexity" evidence="2">
    <location>
        <begin position="50"/>
        <end position="62"/>
    </location>
</feature>
<evidence type="ECO:0000313" key="4">
    <source>
        <dbReference type="Proteomes" id="UP000250321"/>
    </source>
</evidence>
<dbReference type="PANTHER" id="PTHR47711">
    <property type="entry name" value="PROTEIN PLASTID TRANSCRIPTIONALLY ACTIVE 16, CHLOROPLASTIC"/>
    <property type="match status" value="1"/>
</dbReference>
<evidence type="ECO:0000256" key="2">
    <source>
        <dbReference type="SAM" id="MobiDB-lite"/>
    </source>
</evidence>
<proteinExistence type="predicted"/>
<dbReference type="AlphaFoldDB" id="A0A314V0J3"/>
<feature type="coiled-coil region" evidence="1">
    <location>
        <begin position="302"/>
        <end position="345"/>
    </location>
</feature>
<feature type="region of interest" description="Disordered" evidence="2">
    <location>
        <begin position="42"/>
        <end position="65"/>
    </location>
</feature>